<dbReference type="OrthoDB" id="6139192at2759"/>
<sequence length="168" mass="19596">MSFCVSYGRLTTNNIKHIYSTKEFKPSVRRFQGIYNPPTHSRHFSETYHAASLRKRLYEDDGEYGYIPRAPAFRQVSEDEVNSVVARLSQPNPIKLHPRACKQYQRGFAKYKHEEEDPPEECLKTPRDVKEMVARLNAPTVCKKSHYYQTTNSAEYDDDFEDLPPVSD</sequence>
<organism evidence="1 2">
    <name type="scientific">Mizuhopecten yessoensis</name>
    <name type="common">Japanese scallop</name>
    <name type="synonym">Patinopecten yessoensis</name>
    <dbReference type="NCBI Taxonomy" id="6573"/>
    <lineage>
        <taxon>Eukaryota</taxon>
        <taxon>Metazoa</taxon>
        <taxon>Spiralia</taxon>
        <taxon>Lophotrochozoa</taxon>
        <taxon>Mollusca</taxon>
        <taxon>Bivalvia</taxon>
        <taxon>Autobranchia</taxon>
        <taxon>Pteriomorphia</taxon>
        <taxon>Pectinida</taxon>
        <taxon>Pectinoidea</taxon>
        <taxon>Pectinidae</taxon>
        <taxon>Mizuhopecten</taxon>
    </lineage>
</organism>
<proteinExistence type="predicted"/>
<evidence type="ECO:0000313" key="1">
    <source>
        <dbReference type="EMBL" id="OWF54633.1"/>
    </source>
</evidence>
<accession>A0A210R0T3</accession>
<evidence type="ECO:0000313" key="2">
    <source>
        <dbReference type="Proteomes" id="UP000242188"/>
    </source>
</evidence>
<dbReference type="Proteomes" id="UP000242188">
    <property type="component" value="Unassembled WGS sequence"/>
</dbReference>
<keyword evidence="2" id="KW-1185">Reference proteome</keyword>
<gene>
    <name evidence="1" type="ORF">KP79_PYT04360</name>
</gene>
<reference evidence="1 2" key="1">
    <citation type="journal article" date="2017" name="Nat. Ecol. Evol.">
        <title>Scallop genome provides insights into evolution of bilaterian karyotype and development.</title>
        <authorList>
            <person name="Wang S."/>
            <person name="Zhang J."/>
            <person name="Jiao W."/>
            <person name="Li J."/>
            <person name="Xun X."/>
            <person name="Sun Y."/>
            <person name="Guo X."/>
            <person name="Huan P."/>
            <person name="Dong B."/>
            <person name="Zhang L."/>
            <person name="Hu X."/>
            <person name="Sun X."/>
            <person name="Wang J."/>
            <person name="Zhao C."/>
            <person name="Wang Y."/>
            <person name="Wang D."/>
            <person name="Huang X."/>
            <person name="Wang R."/>
            <person name="Lv J."/>
            <person name="Li Y."/>
            <person name="Zhang Z."/>
            <person name="Liu B."/>
            <person name="Lu W."/>
            <person name="Hui Y."/>
            <person name="Liang J."/>
            <person name="Zhou Z."/>
            <person name="Hou R."/>
            <person name="Li X."/>
            <person name="Liu Y."/>
            <person name="Li H."/>
            <person name="Ning X."/>
            <person name="Lin Y."/>
            <person name="Zhao L."/>
            <person name="Xing Q."/>
            <person name="Dou J."/>
            <person name="Li Y."/>
            <person name="Mao J."/>
            <person name="Guo H."/>
            <person name="Dou H."/>
            <person name="Li T."/>
            <person name="Mu C."/>
            <person name="Jiang W."/>
            <person name="Fu Q."/>
            <person name="Fu X."/>
            <person name="Miao Y."/>
            <person name="Liu J."/>
            <person name="Yu Q."/>
            <person name="Li R."/>
            <person name="Liao H."/>
            <person name="Li X."/>
            <person name="Kong Y."/>
            <person name="Jiang Z."/>
            <person name="Chourrout D."/>
            <person name="Li R."/>
            <person name="Bao Z."/>
        </authorList>
    </citation>
    <scope>NUCLEOTIDE SEQUENCE [LARGE SCALE GENOMIC DNA]</scope>
    <source>
        <strain evidence="1 2">PY_sf001</strain>
    </source>
</reference>
<dbReference type="EMBL" id="NEDP02000942">
    <property type="protein sequence ID" value="OWF54633.1"/>
    <property type="molecule type" value="Genomic_DNA"/>
</dbReference>
<comment type="caution">
    <text evidence="1">The sequence shown here is derived from an EMBL/GenBank/DDBJ whole genome shotgun (WGS) entry which is preliminary data.</text>
</comment>
<dbReference type="AlphaFoldDB" id="A0A210R0T3"/>
<name>A0A210R0T3_MIZYE</name>
<protein>
    <submittedName>
        <fullName evidence="1">Uncharacterized protein</fullName>
    </submittedName>
</protein>